<evidence type="ECO:0000256" key="8">
    <source>
        <dbReference type="ARBA" id="ARBA00023295"/>
    </source>
</evidence>
<dbReference type="RefSeq" id="WP_226391719.1">
    <property type="nucleotide sequence ID" value="NZ_JADCKB010000002.1"/>
</dbReference>
<dbReference type="InterPro" id="IPR036582">
    <property type="entry name" value="Mao_N_sf"/>
</dbReference>
<dbReference type="InterPro" id="IPR000421">
    <property type="entry name" value="FA58C"/>
</dbReference>
<evidence type="ECO:0000256" key="4">
    <source>
        <dbReference type="ARBA" id="ARBA00022651"/>
    </source>
</evidence>
<dbReference type="SUPFAM" id="SSF55383">
    <property type="entry name" value="Copper amine oxidase, domain N"/>
    <property type="match status" value="1"/>
</dbReference>
<comment type="similarity">
    <text evidence="2">Belongs to the glycosyl hydrolase 10 (cellulase F) family.</text>
</comment>
<feature type="domain" description="F5/8 type C" evidence="11">
    <location>
        <begin position="775"/>
        <end position="908"/>
    </location>
</feature>
<keyword evidence="4" id="KW-0858">Xylan degradation</keyword>
<keyword evidence="14" id="KW-1185">Reference proteome</keyword>
<dbReference type="Gene3D" id="2.60.120.260">
    <property type="entry name" value="Galactose-binding domain-like"/>
    <property type="match status" value="2"/>
</dbReference>
<organism evidence="13 14">
    <name type="scientific">Ructibacterium gallinarum</name>
    <dbReference type="NCBI Taxonomy" id="2779355"/>
    <lineage>
        <taxon>Bacteria</taxon>
        <taxon>Bacillati</taxon>
        <taxon>Bacillota</taxon>
        <taxon>Clostridia</taxon>
        <taxon>Eubacteriales</taxon>
        <taxon>Oscillospiraceae</taxon>
        <taxon>Ructibacterium</taxon>
    </lineage>
</organism>
<dbReference type="PANTHER" id="PTHR31490:SF88">
    <property type="entry name" value="BETA-XYLANASE"/>
    <property type="match status" value="1"/>
</dbReference>
<dbReference type="Pfam" id="PF07833">
    <property type="entry name" value="Cu_amine_oxidN1"/>
    <property type="match status" value="1"/>
</dbReference>
<dbReference type="SMART" id="SM00633">
    <property type="entry name" value="Glyco_10"/>
    <property type="match status" value="1"/>
</dbReference>
<dbReference type="PANTHER" id="PTHR31490">
    <property type="entry name" value="GLYCOSYL HYDROLASE"/>
    <property type="match status" value="1"/>
</dbReference>
<dbReference type="PROSITE" id="PS50022">
    <property type="entry name" value="FA58C_3"/>
    <property type="match status" value="1"/>
</dbReference>
<dbReference type="Pfam" id="PF00754">
    <property type="entry name" value="F5_F8_type_C"/>
    <property type="match status" value="1"/>
</dbReference>
<dbReference type="Gene3D" id="3.30.457.10">
    <property type="entry name" value="Copper amine oxidase-like, N-terminal domain"/>
    <property type="match status" value="1"/>
</dbReference>
<dbReference type="SUPFAM" id="SSF49785">
    <property type="entry name" value="Galactose-binding domain-like"/>
    <property type="match status" value="1"/>
</dbReference>
<evidence type="ECO:0000259" key="12">
    <source>
        <dbReference type="PROSITE" id="PS51760"/>
    </source>
</evidence>
<dbReference type="GO" id="GO:0045493">
    <property type="term" value="P:xylan catabolic process"/>
    <property type="evidence" value="ECO:0007669"/>
    <property type="project" value="UniProtKB-KW"/>
</dbReference>
<dbReference type="GO" id="GO:0031176">
    <property type="term" value="F:endo-1,4-beta-xylanase activity"/>
    <property type="evidence" value="ECO:0007669"/>
    <property type="project" value="UniProtKB-EC"/>
</dbReference>
<sequence length="908" mass="103677">MRLKKCAAAFLMFFVLVSCLPLSVLAEETAPIKLYIDQVEQKLEHPCTIDQNGNVYIPMEEVFFKMGVYMSWNEMGGFWYGEGNNGEIRITVGSMTADIDWVDVELPAPIIEENGVVMIPIYLVEDALKTEPAVYNAAEKSIYIQFPDINYQPQEEFKIESVVGDLPEGVDLFREEQLYQLYPDTGGESIVYSVVDVEGMPFKKAAQLEMLPVEPFPLTIYSNQYATIIDGGDFEAGDVGLMTFWARATETTDETGLAKFRPAYEQLQFWQKAQADTVDIGKEWKKYYLPLYSGQYTLKSGASHLTFSVGGKAQTIQIADMHLYNYGKQVPIEMLIPGTGEAYKGMEDDALWRKEAYRRIEKYRKNDMIITVKDEEGNPVEGATVRADMTENEFMLGLAICSNEILDLNEEESRVGQIKSDVIDLYSNTGVCGLEMKGYRSIDDYRSAVRMVNEWLDRGKRMRGHCLTWDDQAIRDMDGYPNVSYEEMYEYLKEEVIGEAWLFKGTMTQWDGLNEPHDSNGMRLKYGTEMFSDMLQIAKAIDPKSKIYVNETGMEGHPNRDEAMRAPALLQIVEGMVENERAPVDGLGVQGHCTRYLYPQGFYQELDTLAQEVDEVSVTEYDFFNTDYTYAPQHLRDTFIATFSHPKATAFVIWGYYDPMHWRNYGPFYDRNWNKKPELDEWDRLIHEEFATHATAVTDQNGQAVIRGYRGKYNVSVAMGEVNGSTEFTLTNSQTPERDNYIHVVMKQDSVEMTHPNPVEVYADNNSSGRVEFNNWTEAYADYIATVGDKELIGVYDHSDNHGNSVPKTNDGLYNTYWYGQGNDFLTYELVKKADRGTVSVDFRTPCGEVYDYRVMSSKDGETWTTLYEGSSDTKASIDFTDAMFIRIQSVDNEYMGVSEVNIYAEKD</sequence>
<dbReference type="AlphaFoldDB" id="A0A9D5LZ46"/>
<evidence type="ECO:0000256" key="2">
    <source>
        <dbReference type="ARBA" id="ARBA00007495"/>
    </source>
</evidence>
<name>A0A9D5LZ46_9FIRM</name>
<keyword evidence="5 10" id="KW-0732">Signal</keyword>
<keyword evidence="8" id="KW-0326">Glycosidase</keyword>
<reference evidence="13" key="1">
    <citation type="submission" date="2020-10" db="EMBL/GenBank/DDBJ databases">
        <title>ChiBAC.</title>
        <authorList>
            <person name="Zenner C."/>
            <person name="Hitch T.C.A."/>
            <person name="Clavel T."/>
        </authorList>
    </citation>
    <scope>NUCLEOTIDE SEQUENCE</scope>
    <source>
        <strain evidence="13">DSM 107454</strain>
    </source>
</reference>
<evidence type="ECO:0000259" key="11">
    <source>
        <dbReference type="PROSITE" id="PS50022"/>
    </source>
</evidence>
<dbReference type="InterPro" id="IPR017853">
    <property type="entry name" value="GH"/>
</dbReference>
<dbReference type="PROSITE" id="PS51257">
    <property type="entry name" value="PROKAR_LIPOPROTEIN"/>
    <property type="match status" value="1"/>
</dbReference>
<evidence type="ECO:0000256" key="7">
    <source>
        <dbReference type="ARBA" id="ARBA00023277"/>
    </source>
</evidence>
<evidence type="ECO:0000313" key="14">
    <source>
        <dbReference type="Proteomes" id="UP000806542"/>
    </source>
</evidence>
<dbReference type="Proteomes" id="UP000806542">
    <property type="component" value="Unassembled WGS sequence"/>
</dbReference>
<proteinExistence type="inferred from homology"/>
<dbReference type="InterPro" id="IPR008979">
    <property type="entry name" value="Galactose-bd-like_sf"/>
</dbReference>
<comment type="caution">
    <text evidence="13">The sequence shown here is derived from an EMBL/GenBank/DDBJ whole genome shotgun (WGS) entry which is preliminary data.</text>
</comment>
<evidence type="ECO:0000313" key="13">
    <source>
        <dbReference type="EMBL" id="MBE5039156.1"/>
    </source>
</evidence>
<feature type="signal peptide" evidence="10">
    <location>
        <begin position="1"/>
        <end position="26"/>
    </location>
</feature>
<keyword evidence="9" id="KW-0624">Polysaccharide degradation</keyword>
<dbReference type="InterPro" id="IPR012854">
    <property type="entry name" value="Cu_amine_oxidase-like_N"/>
</dbReference>
<accession>A0A9D5LZ46</accession>
<keyword evidence="6" id="KW-0378">Hydrolase</keyword>
<evidence type="ECO:0000256" key="3">
    <source>
        <dbReference type="ARBA" id="ARBA00012590"/>
    </source>
</evidence>
<feature type="chain" id="PRO_5039062525" description="endo-1,4-beta-xylanase" evidence="10">
    <location>
        <begin position="27"/>
        <end position="908"/>
    </location>
</feature>
<dbReference type="InterPro" id="IPR001000">
    <property type="entry name" value="GH10_dom"/>
</dbReference>
<comment type="catalytic activity">
    <reaction evidence="1">
        <text>Endohydrolysis of (1-&gt;4)-beta-D-xylosidic linkages in xylans.</text>
        <dbReference type="EC" id="3.2.1.8"/>
    </reaction>
</comment>
<feature type="domain" description="GH10" evidence="12">
    <location>
        <begin position="380"/>
        <end position="685"/>
    </location>
</feature>
<dbReference type="Gene3D" id="3.20.20.80">
    <property type="entry name" value="Glycosidases"/>
    <property type="match status" value="1"/>
</dbReference>
<evidence type="ECO:0000256" key="10">
    <source>
        <dbReference type="SAM" id="SignalP"/>
    </source>
</evidence>
<protein>
    <recommendedName>
        <fullName evidence="3">endo-1,4-beta-xylanase</fullName>
        <ecNumber evidence="3">3.2.1.8</ecNumber>
    </recommendedName>
</protein>
<evidence type="ECO:0000256" key="9">
    <source>
        <dbReference type="ARBA" id="ARBA00023326"/>
    </source>
</evidence>
<keyword evidence="7" id="KW-0119">Carbohydrate metabolism</keyword>
<dbReference type="EC" id="3.2.1.8" evidence="3"/>
<dbReference type="EMBL" id="JADCKB010000002">
    <property type="protein sequence ID" value="MBE5039156.1"/>
    <property type="molecule type" value="Genomic_DNA"/>
</dbReference>
<dbReference type="InterPro" id="IPR044846">
    <property type="entry name" value="GH10"/>
</dbReference>
<dbReference type="PROSITE" id="PS51760">
    <property type="entry name" value="GH10_2"/>
    <property type="match status" value="1"/>
</dbReference>
<dbReference type="SUPFAM" id="SSF51445">
    <property type="entry name" value="(Trans)glycosidases"/>
    <property type="match status" value="1"/>
</dbReference>
<evidence type="ECO:0000256" key="1">
    <source>
        <dbReference type="ARBA" id="ARBA00000681"/>
    </source>
</evidence>
<evidence type="ECO:0000256" key="5">
    <source>
        <dbReference type="ARBA" id="ARBA00022729"/>
    </source>
</evidence>
<dbReference type="Pfam" id="PF00331">
    <property type="entry name" value="Glyco_hydro_10"/>
    <property type="match status" value="1"/>
</dbReference>
<gene>
    <name evidence="13" type="ORF">INF28_01560</name>
</gene>
<evidence type="ECO:0000256" key="6">
    <source>
        <dbReference type="ARBA" id="ARBA00022801"/>
    </source>
</evidence>